<dbReference type="EMBL" id="CAFBRZ010000090">
    <property type="protein sequence ID" value="CAB5160065.1"/>
    <property type="molecule type" value="Genomic_DNA"/>
</dbReference>
<dbReference type="InterPro" id="IPR018633">
    <property type="entry name" value="DUF2357"/>
</dbReference>
<name>A0A6J7WAY7_9ZZZZ</name>
<dbReference type="Pfam" id="PF09823">
    <property type="entry name" value="DUF2357"/>
    <property type="match status" value="1"/>
</dbReference>
<dbReference type="InterPro" id="IPR007505">
    <property type="entry name" value="PDDEXK_7"/>
</dbReference>
<evidence type="ECO:0000259" key="1">
    <source>
        <dbReference type="Pfam" id="PF09823"/>
    </source>
</evidence>
<dbReference type="Pfam" id="PF04411">
    <property type="entry name" value="PDDEXK_7"/>
    <property type="match status" value="1"/>
</dbReference>
<evidence type="ECO:0000313" key="2">
    <source>
        <dbReference type="EMBL" id="CAB5160065.1"/>
    </source>
</evidence>
<accession>A0A6J7WAY7</accession>
<organism evidence="2">
    <name type="scientific">freshwater metagenome</name>
    <dbReference type="NCBI Taxonomy" id="449393"/>
    <lineage>
        <taxon>unclassified sequences</taxon>
        <taxon>metagenomes</taxon>
        <taxon>ecological metagenomes</taxon>
    </lineage>
</organism>
<feature type="domain" description="DUF2357" evidence="1">
    <location>
        <begin position="123"/>
        <end position="370"/>
    </location>
</feature>
<reference evidence="2" key="1">
    <citation type="submission" date="2020-05" db="EMBL/GenBank/DDBJ databases">
        <authorList>
            <person name="Chiriac C."/>
            <person name="Salcher M."/>
            <person name="Ghai R."/>
            <person name="Kavagutti S V."/>
        </authorList>
    </citation>
    <scope>NUCLEOTIDE SEQUENCE</scope>
</reference>
<sequence>MPDLLNLKTPHFELSVWAKEVEASQALLDKTHTNRNIVVPRSSIRFSPELNVLDVTPPTKEPLTEQPRSELTLPELLFFENKQYEFEFLFFNGVNTTTHSPAIIHRLRNVEESFHYKRGSLRGSVNFSNDIGWFRLGLRYQIAGREVIQYLSFEVQPVKMAMAHDLEGIYSTIDAYYPLWRFSFVQKTDQELAKSRKPHERFPLLWLAHFQRLRTDLEAGIKRICNAPHTRLLPYQHHVRAERLRGRLSAKLEERVTGHIVSGETQHHYQITRQRLSLDTPENRFIKMVLTRCSQDIARFKKRAEQEDSLRKNGGRLSGAFFTELDQWKRPLDQLLNRPLFAEVGAFDGQTSESLVLHQRNGYSGVYRIWQELKLYLDLFGSHANISMKSVAELYEVWCLLEIRRLLLDLGFTEKIHHHALLKNNGLEKSLKDGIGAAFHLERADGIKIRLAHEPIFLRTNNPSFGKIYSWTTVQKPDIFLEATFKDEERVQWIFDAKYRIADDEKGNNLAPDDAINQMHRYRDALIYINEANDGEPEKSRPILGAFVLYPGWFDEANTINPYQDAIEAVGIGGFPLLPGRDNQWLRDFLVGRFGDRNVTYPIAEADQYFIEESARIGTMGMQHVRYSDLTLAAPMGPIKGRDKDYLQRFKEGLAGWYHIRLSATEKKSIARITMREVRYCAIAVYHGGGAERIITHIYEVKSVKLVKRCDMDIHQAGKVDSANNEEYWLFELGYSRPLVQPLSMTGVRIFKFQLTNAKELLVSKNWDDLQKRYAMVS</sequence>
<protein>
    <submittedName>
        <fullName evidence="2">Unannotated protein</fullName>
    </submittedName>
</protein>
<dbReference type="AlphaFoldDB" id="A0A6J7WAY7"/>
<gene>
    <name evidence="2" type="ORF">UFOPK4444_01228</name>
</gene>
<proteinExistence type="predicted"/>